<accession>A0A077ZQN7</accession>
<evidence type="ECO:0000259" key="10">
    <source>
        <dbReference type="PROSITE" id="PS50119"/>
    </source>
</evidence>
<dbReference type="InterPro" id="IPR015915">
    <property type="entry name" value="Kelch-typ_b-propeller"/>
</dbReference>
<feature type="domain" description="B box-type" evidence="10">
    <location>
        <begin position="91"/>
        <end position="132"/>
    </location>
</feature>
<dbReference type="Gene3D" id="3.30.160.60">
    <property type="entry name" value="Classic Zinc Finger"/>
    <property type="match status" value="1"/>
</dbReference>
<protein>
    <submittedName>
        <fullName evidence="11">Kelch motif family protein</fullName>
    </submittedName>
</protein>
<name>A0A077ZQN7_STYLE</name>
<dbReference type="SUPFAM" id="SSF117281">
    <property type="entry name" value="Kelch motif"/>
    <property type="match status" value="2"/>
</dbReference>
<dbReference type="InterPro" id="IPR017907">
    <property type="entry name" value="Znf_RING_CS"/>
</dbReference>
<feature type="domain" description="RING-type" evidence="9">
    <location>
        <begin position="15"/>
        <end position="60"/>
    </location>
</feature>
<dbReference type="GO" id="GO:0008270">
    <property type="term" value="F:zinc ion binding"/>
    <property type="evidence" value="ECO:0007669"/>
    <property type="project" value="UniProtKB-KW"/>
</dbReference>
<keyword evidence="5" id="KW-0862">Zinc</keyword>
<keyword evidence="7" id="KW-0175">Coiled coil</keyword>
<dbReference type="Pfam" id="PF24981">
    <property type="entry name" value="Beta-prop_ATRN-LZTR1"/>
    <property type="match status" value="1"/>
</dbReference>
<dbReference type="Proteomes" id="UP000039865">
    <property type="component" value="Unassembled WGS sequence"/>
</dbReference>
<keyword evidence="1" id="KW-0880">Kelch repeat</keyword>
<dbReference type="InterPro" id="IPR006652">
    <property type="entry name" value="Kelch_1"/>
</dbReference>
<dbReference type="InterPro" id="IPR013083">
    <property type="entry name" value="Znf_RING/FYVE/PHD"/>
</dbReference>
<dbReference type="SMART" id="SM00612">
    <property type="entry name" value="Kelch"/>
    <property type="match status" value="3"/>
</dbReference>
<dbReference type="PROSITE" id="PS50119">
    <property type="entry name" value="ZF_BBOX"/>
    <property type="match status" value="1"/>
</dbReference>
<dbReference type="Gene3D" id="3.30.40.10">
    <property type="entry name" value="Zinc/RING finger domain, C3HC4 (zinc finger)"/>
    <property type="match status" value="1"/>
</dbReference>
<feature type="compositionally biased region" description="Polar residues" evidence="8">
    <location>
        <begin position="396"/>
        <end position="406"/>
    </location>
</feature>
<evidence type="ECO:0000256" key="7">
    <source>
        <dbReference type="SAM" id="Coils"/>
    </source>
</evidence>
<dbReference type="OrthoDB" id="45365at2759"/>
<evidence type="ECO:0000256" key="3">
    <source>
        <dbReference type="ARBA" id="ARBA00022737"/>
    </source>
</evidence>
<dbReference type="AlphaFoldDB" id="A0A077ZQN7"/>
<dbReference type="InParanoid" id="A0A077ZQN7"/>
<keyword evidence="12" id="KW-1185">Reference proteome</keyword>
<keyword evidence="3" id="KW-0677">Repeat</keyword>
<evidence type="ECO:0000256" key="8">
    <source>
        <dbReference type="SAM" id="MobiDB-lite"/>
    </source>
</evidence>
<dbReference type="EMBL" id="CCKQ01001121">
    <property type="protein sequence ID" value="CDW72222.1"/>
    <property type="molecule type" value="Genomic_DNA"/>
</dbReference>
<evidence type="ECO:0000313" key="12">
    <source>
        <dbReference type="Proteomes" id="UP000039865"/>
    </source>
</evidence>
<sequence length="813" mass="92963">MEKPQMLGAGVVVTCDRCNEPFDEESRVPCILPDCAHTYCSFCIQDIIEDTEEKKCPICQTPIGDDRQAEDFRINYKLLSLLLNPGTVQLSNIFPCGKHPDKPIEYFCKACSLAVCVKCIYDEHNGHNLVQVEEMSNTIKQNITDLLKMIMNSRRLTQDNLQLLEQARDELNKLLAQQIKNIEQGFQDLLRRLEEKKYEIVIDFEKQDSVWDNDQFSKYKREDQRLITIQNNLERNKEEIGSIEKIFMELINFVDQSSAAQILMKVQDVTSFLHKSFTDLENITKIQLQEKNDIYIQPGFRPQYLNTTKALDLIKKFEMIAAGNDQFNAFELKFLKQPNPMDKNDSGVPMSMMTSQQIKENFTLGQLGQKSSAKPPQQKRDVTNNETGGYEDDAENATQNSDQSTRGAGVGTGQTQNSRNHTNQGYQYVSYDDGDEDNPGQDNVKRLNNVIEQNRTQKFSQAEFNQANNLLTSAPKRKTQQNDQKFDAFDQITGKVQTNLKIGRQHMFDDQITDVIYLYGPRTDVYYFKLGTGEWENKALEKSSEFQGGIKSFSFCNIGQQKSFMTGGVMISTCMPLQVVYEFNGANMFQSIKKKNMISKRYGHCSLVIKGNVYILGGYGHKDAPGENTLTLSQCEKFNLSANNWENISNMNQGRVYFASCALDDQYAYIFGGIHDYQFLSNIEKYDAITDTWISLYFKLPAPLSKLAVIAYDKKNILIMGGMTADYEPQSSVYNLDINSAKFIKKASMRNERLLDGGVFYSRDGHIYAMNGCFTDFTCERFSVTGNKWEYIPSYQVVTNHKPINDFIGIIKY</sequence>
<evidence type="ECO:0000256" key="5">
    <source>
        <dbReference type="ARBA" id="ARBA00022833"/>
    </source>
</evidence>
<evidence type="ECO:0000259" key="9">
    <source>
        <dbReference type="PROSITE" id="PS50089"/>
    </source>
</evidence>
<organism evidence="11 12">
    <name type="scientific">Stylonychia lemnae</name>
    <name type="common">Ciliate</name>
    <dbReference type="NCBI Taxonomy" id="5949"/>
    <lineage>
        <taxon>Eukaryota</taxon>
        <taxon>Sar</taxon>
        <taxon>Alveolata</taxon>
        <taxon>Ciliophora</taxon>
        <taxon>Intramacronucleata</taxon>
        <taxon>Spirotrichea</taxon>
        <taxon>Stichotrichia</taxon>
        <taxon>Sporadotrichida</taxon>
        <taxon>Oxytrichidae</taxon>
        <taxon>Stylonychinae</taxon>
        <taxon>Stylonychia</taxon>
    </lineage>
</organism>
<dbReference type="SMART" id="SM00184">
    <property type="entry name" value="RING"/>
    <property type="match status" value="1"/>
</dbReference>
<dbReference type="InterPro" id="IPR056737">
    <property type="entry name" value="Beta-prop_ATRN-MKLN-like"/>
</dbReference>
<evidence type="ECO:0000256" key="6">
    <source>
        <dbReference type="PROSITE-ProRule" id="PRU00024"/>
    </source>
</evidence>
<evidence type="ECO:0000313" key="11">
    <source>
        <dbReference type="EMBL" id="CDW72222.1"/>
    </source>
</evidence>
<dbReference type="PANTHER" id="PTHR45632">
    <property type="entry name" value="LD33804P"/>
    <property type="match status" value="1"/>
</dbReference>
<dbReference type="Gene3D" id="2.120.10.80">
    <property type="entry name" value="Kelch-type beta propeller"/>
    <property type="match status" value="1"/>
</dbReference>
<dbReference type="PANTHER" id="PTHR45632:SF3">
    <property type="entry name" value="KELCH-LIKE PROTEIN 32"/>
    <property type="match status" value="1"/>
</dbReference>
<proteinExistence type="predicted"/>
<dbReference type="InterPro" id="IPR001841">
    <property type="entry name" value="Znf_RING"/>
</dbReference>
<keyword evidence="4 6" id="KW-0863">Zinc-finger</keyword>
<dbReference type="SUPFAM" id="SSF57845">
    <property type="entry name" value="B-box zinc-binding domain"/>
    <property type="match status" value="1"/>
</dbReference>
<dbReference type="PROSITE" id="PS50089">
    <property type="entry name" value="ZF_RING_2"/>
    <property type="match status" value="1"/>
</dbReference>
<evidence type="ECO:0000256" key="4">
    <source>
        <dbReference type="ARBA" id="ARBA00022771"/>
    </source>
</evidence>
<dbReference type="SUPFAM" id="SSF57850">
    <property type="entry name" value="RING/U-box"/>
    <property type="match status" value="1"/>
</dbReference>
<feature type="compositionally biased region" description="Polar residues" evidence="8">
    <location>
        <begin position="413"/>
        <end position="427"/>
    </location>
</feature>
<keyword evidence="2" id="KW-0479">Metal-binding</keyword>
<dbReference type="InterPro" id="IPR000315">
    <property type="entry name" value="Znf_B-box"/>
</dbReference>
<feature type="coiled-coil region" evidence="7">
    <location>
        <begin position="154"/>
        <end position="239"/>
    </location>
</feature>
<evidence type="ECO:0000256" key="2">
    <source>
        <dbReference type="ARBA" id="ARBA00022723"/>
    </source>
</evidence>
<feature type="region of interest" description="Disordered" evidence="8">
    <location>
        <begin position="368"/>
        <end position="444"/>
    </location>
</feature>
<dbReference type="Pfam" id="PF00643">
    <property type="entry name" value="zf-B_box"/>
    <property type="match status" value="1"/>
</dbReference>
<reference evidence="11 12" key="1">
    <citation type="submission" date="2014-06" db="EMBL/GenBank/DDBJ databases">
        <authorList>
            <person name="Swart Estienne"/>
        </authorList>
    </citation>
    <scope>NUCLEOTIDE SEQUENCE [LARGE SCALE GENOMIC DNA]</scope>
    <source>
        <strain evidence="11 12">130c</strain>
    </source>
</reference>
<gene>
    <name evidence="11" type="primary">Contig5727.g6123</name>
    <name evidence="11" type="ORF">STYLEM_1179</name>
</gene>
<evidence type="ECO:0000256" key="1">
    <source>
        <dbReference type="ARBA" id="ARBA00022441"/>
    </source>
</evidence>
<dbReference type="PROSITE" id="PS00518">
    <property type="entry name" value="ZF_RING_1"/>
    <property type="match status" value="1"/>
</dbReference>